<feature type="compositionally biased region" description="Basic and acidic residues" evidence="1">
    <location>
        <begin position="27"/>
        <end position="47"/>
    </location>
</feature>
<sequence>MWQTIWQVALAVGAVWTIAALAARSARKDEQLKQKQQKERESEKVDEILADTGGLGRDECLKRLRNSKDK</sequence>
<dbReference type="EMBL" id="SUVG01000008">
    <property type="protein sequence ID" value="MBE6421836.1"/>
    <property type="molecule type" value="Genomic_DNA"/>
</dbReference>
<dbReference type="AlphaFoldDB" id="A0A928DRJ0"/>
<proteinExistence type="predicted"/>
<evidence type="ECO:0000313" key="3">
    <source>
        <dbReference type="Proteomes" id="UP000725649"/>
    </source>
</evidence>
<accession>A0A928DRJ0</accession>
<gene>
    <name evidence="2" type="ORF">E7027_06930</name>
</gene>
<evidence type="ECO:0000313" key="2">
    <source>
        <dbReference type="EMBL" id="MBE6421836.1"/>
    </source>
</evidence>
<name>A0A928DRJ0_9BACT</name>
<evidence type="ECO:0000256" key="1">
    <source>
        <dbReference type="SAM" id="MobiDB-lite"/>
    </source>
</evidence>
<dbReference type="Proteomes" id="UP000725649">
    <property type="component" value="Unassembled WGS sequence"/>
</dbReference>
<organism evidence="2 3">
    <name type="scientific">Candidatus Avelusimicrobium gallicola</name>
    <dbReference type="NCBI Taxonomy" id="2562704"/>
    <lineage>
        <taxon>Bacteria</taxon>
        <taxon>Pseudomonadati</taxon>
        <taxon>Elusimicrobiota</taxon>
        <taxon>Elusimicrobia</taxon>
        <taxon>Elusimicrobiales</taxon>
        <taxon>Elusimicrobiaceae</taxon>
        <taxon>Candidatus Avelusimicrobium</taxon>
    </lineage>
</organism>
<comment type="caution">
    <text evidence="2">The sequence shown here is derived from an EMBL/GenBank/DDBJ whole genome shotgun (WGS) entry which is preliminary data.</text>
</comment>
<protein>
    <submittedName>
        <fullName evidence="2">Uncharacterized protein</fullName>
    </submittedName>
</protein>
<reference evidence="2" key="1">
    <citation type="submission" date="2019-04" db="EMBL/GenBank/DDBJ databases">
        <title>Evolution of Biomass-Degrading Anaerobic Consortia Revealed by Metagenomics.</title>
        <authorList>
            <person name="Peng X."/>
        </authorList>
    </citation>
    <scope>NUCLEOTIDE SEQUENCE</scope>
    <source>
        <strain evidence="2">SIG66</strain>
    </source>
</reference>
<feature type="region of interest" description="Disordered" evidence="1">
    <location>
        <begin position="27"/>
        <end position="48"/>
    </location>
</feature>